<dbReference type="AlphaFoldDB" id="B9M6N1"/>
<dbReference type="EMBL" id="CP001390">
    <property type="protein sequence ID" value="ACM20091.1"/>
    <property type="molecule type" value="Genomic_DNA"/>
</dbReference>
<feature type="transmembrane region" description="Helical" evidence="1">
    <location>
        <begin position="45"/>
        <end position="70"/>
    </location>
</feature>
<keyword evidence="1" id="KW-1133">Transmembrane helix</keyword>
<evidence type="ECO:0000313" key="3">
    <source>
        <dbReference type="Proteomes" id="UP000007721"/>
    </source>
</evidence>
<accession>B9M6N1</accession>
<dbReference type="HOGENOM" id="CLU_2682539_0_0_7"/>
<name>B9M6N1_GEODF</name>
<dbReference type="Proteomes" id="UP000007721">
    <property type="component" value="Chromosome"/>
</dbReference>
<gene>
    <name evidence="2" type="ordered locus">Geob_1733</name>
</gene>
<proteinExistence type="predicted"/>
<keyword evidence="1" id="KW-0472">Membrane</keyword>
<reference evidence="2 3" key="1">
    <citation type="submission" date="2009-01" db="EMBL/GenBank/DDBJ databases">
        <title>Complete sequence of Geobacter sp. FRC-32.</title>
        <authorList>
            <consortium name="US DOE Joint Genome Institute"/>
            <person name="Lucas S."/>
            <person name="Copeland A."/>
            <person name="Lapidus A."/>
            <person name="Glavina del Rio T."/>
            <person name="Dalin E."/>
            <person name="Tice H."/>
            <person name="Bruce D."/>
            <person name="Goodwin L."/>
            <person name="Pitluck S."/>
            <person name="Saunders E."/>
            <person name="Brettin T."/>
            <person name="Detter J.C."/>
            <person name="Han C."/>
            <person name="Larimer F."/>
            <person name="Land M."/>
            <person name="Hauser L."/>
            <person name="Kyrpides N."/>
            <person name="Ovchinnikova G."/>
            <person name="Kostka J."/>
            <person name="Richardson P."/>
        </authorList>
    </citation>
    <scope>NUCLEOTIDE SEQUENCE [LARGE SCALE GENOMIC DNA]</scope>
    <source>
        <strain evidence="3">DSM 22248 / JCM 15807 / FRC-32</strain>
    </source>
</reference>
<organism evidence="2 3">
    <name type="scientific">Geotalea daltonii (strain DSM 22248 / JCM 15807 / FRC-32)</name>
    <name type="common">Geobacter daltonii</name>
    <dbReference type="NCBI Taxonomy" id="316067"/>
    <lineage>
        <taxon>Bacteria</taxon>
        <taxon>Pseudomonadati</taxon>
        <taxon>Thermodesulfobacteriota</taxon>
        <taxon>Desulfuromonadia</taxon>
        <taxon>Geobacterales</taxon>
        <taxon>Geobacteraceae</taxon>
        <taxon>Geotalea</taxon>
    </lineage>
</organism>
<keyword evidence="3" id="KW-1185">Reference proteome</keyword>
<protein>
    <submittedName>
        <fullName evidence="2">Uncharacterized protein</fullName>
    </submittedName>
</protein>
<keyword evidence="1" id="KW-0812">Transmembrane</keyword>
<dbReference type="KEGG" id="geo:Geob_1733"/>
<evidence type="ECO:0000313" key="2">
    <source>
        <dbReference type="EMBL" id="ACM20091.1"/>
    </source>
</evidence>
<dbReference type="RefSeq" id="WP_012646820.1">
    <property type="nucleotide sequence ID" value="NC_011979.1"/>
</dbReference>
<sequence>MSIHRWWLALVAALLTPWVGPHMDRYLPVGWVLIKASTETADAGFWVIAGVLLGLGYGVWLLILSGIAAWRSRH</sequence>
<evidence type="ECO:0000256" key="1">
    <source>
        <dbReference type="SAM" id="Phobius"/>
    </source>
</evidence>